<feature type="region of interest" description="Disordered" evidence="1">
    <location>
        <begin position="1435"/>
        <end position="1497"/>
    </location>
</feature>
<proteinExistence type="predicted"/>
<feature type="region of interest" description="Disordered" evidence="1">
    <location>
        <begin position="151"/>
        <end position="175"/>
    </location>
</feature>
<dbReference type="SMART" id="SM00368">
    <property type="entry name" value="LRR_RI"/>
    <property type="match status" value="2"/>
</dbReference>
<dbReference type="InterPro" id="IPR011993">
    <property type="entry name" value="PH-like_dom_sf"/>
</dbReference>
<dbReference type="InterPro" id="IPR051279">
    <property type="entry name" value="PP1-Reg/Actin-Interact_Protein"/>
</dbReference>
<dbReference type="SUPFAM" id="SSF52047">
    <property type="entry name" value="RNI-like"/>
    <property type="match status" value="1"/>
</dbReference>
<feature type="compositionally biased region" description="Low complexity" evidence="1">
    <location>
        <begin position="56"/>
        <end position="88"/>
    </location>
</feature>
<sequence length="1524" mass="168589">MQQHMHHHHNQQQPQHQRPNQHQEHSWLKVNKPDGAISSETTSMTLSPAPAYARMTTTTTTTTVTPRISGTLSVTSSASSGSSASGGSFYQQQHQLKNPHASPIISSTASQYSPTLSAFHQKPHYSTTVHSSSDIASIASDPSDITSQISVSAHRSNSLPEMTSSSSVFHSHHDTTRHRQFSQVLHAGDVVLHEKPDSNKLQLLPVKKNKKVFLVLTDTCVVYFKSAAKARAAGIQVSSTMLSSSSSGGSTKTRTSLEENNNNLPSPSVITTNGSKGALMITALNRIYAVHIVNTGAAESYTFRIEYTTDEEETKRAAAVVAQVSTFNELRQWISALRQATRDIAQEDAIVQQHHHLSPSERYATMDRIRKHNDIQDEMVMYKVVYKEKRRQSTNDLVPKDVFTTVIFAIGKYSFYLLPSASSSGTVINAIRESTHGRGNASSKLSNRKAAAAIIASASLANLERDRYGLLAISQIELLSDSKNEDDTFRLSVRQVGKPNMVIPLASTLCEDIIQKLRQAIDSLAPIRSTYKLRLPDHLINSGVVALNSASSYYYQAAVAKSANSDDPEYDEQFLQFELLLHAHCAAMNLNKSRFFYDISGPLDAKKLLLLPPNAINQSADCYSKHELIALFRSLWHNPFFKEINFAHHSLEELDLWLSNEQDGWAMHPRNTKGKTTNSVLANELYAVLVDTPSLTKLDLTDCHIGSSNHATLSPPSSLASIGIALQQKNDNGISTGGGGGVVTTRRESNYQGGGRLDRICIGKNQMSTSDIQEFVNGLHVRKGLKHLDIHDMNLHARQIEQILSTLLSYHPERLTYLDVSFTSSMPGVSPGLIEAILERCTQLKVLRLKGHRGLQFGQLVFKCQPSLMELDMSMMQHTDDDILQLTQWIRSWSCGRRNNSTTSSISNRSNSSSGSQYIGRTGSTSSSSSNKIVSNSSSSTVDSSSAPIITTASTQQEKNKNQQHVLGLDDCGLHGGHLRDIMQCIHPSGNVHVSFNGNPVLKDVVHLPKLFPVFMNGTRGPTSMALGRIEWEENSLRELFDCLRDNQTLTRLDLAQSGFVLGTGHSVSNDMVRVLTRLFERNTTLKDLSFRSSAPLLGKAITQALVGLKHNRHLERLDLTGLELGDAGIQAMADVLEHNRTLQELHIDQNMTSIQGFRAMTTAIPKSGLIELSRPYKDLRYQLQTLRDTIAGLIQSENEMQWFIIHSTQASETRRTRSQLQMQNQTRRSAEASYSKITGVVNKMMQAVEENNKRHQDEQKSMRTLQMQAEYAAEELAIAQLRLQSTSSSSSPPETPSMPPTSSSSSNSRYTYYSAVDHNIGSNAGSPILTSRSQPLPGAMSESGSGGNYHITQSPLPSPPPPWNMSPSSSASTRHQQQYHQHPNHFRDSAATMISPMTPAEYQYFNTYPETPSSTGRSCTPDEYIHHYEEAFMSTSPSARTSTSTVVSSSITQHQTPAPPRRISNNTPTATSTPAPRRPPRRRHVTEPTIDENYDHPGFIDDFGIIVRQELGSIARNQHQQRF</sequence>
<feature type="region of interest" description="Disordered" evidence="1">
    <location>
        <begin position="1322"/>
        <end position="1384"/>
    </location>
</feature>
<feature type="compositionally biased region" description="Polar residues" evidence="1">
    <location>
        <begin position="258"/>
        <end position="269"/>
    </location>
</feature>
<evidence type="ECO:0000259" key="2">
    <source>
        <dbReference type="PROSITE" id="PS50003"/>
    </source>
</evidence>
<evidence type="ECO:0000256" key="1">
    <source>
        <dbReference type="SAM" id="MobiDB-lite"/>
    </source>
</evidence>
<feature type="compositionally biased region" description="Low complexity" evidence="1">
    <location>
        <begin position="897"/>
        <end position="916"/>
    </location>
</feature>
<feature type="compositionally biased region" description="Polar residues" evidence="1">
    <location>
        <begin position="1219"/>
        <end position="1228"/>
    </location>
</feature>
<feature type="compositionally biased region" description="Low complexity" evidence="1">
    <location>
        <begin position="11"/>
        <end position="20"/>
    </location>
</feature>
<dbReference type="Pfam" id="PF25353">
    <property type="entry name" value="PH_2nd_LRR"/>
    <property type="match status" value="1"/>
</dbReference>
<name>A0AAD5KGE8_9FUNG</name>
<feature type="region of interest" description="Disordered" evidence="1">
    <location>
        <begin position="1285"/>
        <end position="1310"/>
    </location>
</feature>
<dbReference type="Gene3D" id="3.80.10.10">
    <property type="entry name" value="Ribonuclease Inhibitor"/>
    <property type="match status" value="1"/>
</dbReference>
<feature type="compositionally biased region" description="Polar residues" evidence="1">
    <location>
        <begin position="151"/>
        <end position="169"/>
    </location>
</feature>
<protein>
    <recommendedName>
        <fullName evidence="2">PH domain-containing protein</fullName>
    </recommendedName>
</protein>
<feature type="region of interest" description="Disordered" evidence="1">
    <location>
        <begin position="1"/>
        <end position="99"/>
    </location>
</feature>
<feature type="domain" description="PH" evidence="2">
    <location>
        <begin position="183"/>
        <end position="342"/>
    </location>
</feature>
<feature type="compositionally biased region" description="Basic residues" evidence="1">
    <location>
        <begin position="1"/>
        <end position="10"/>
    </location>
</feature>
<dbReference type="SUPFAM" id="SSF50729">
    <property type="entry name" value="PH domain-like"/>
    <property type="match status" value="1"/>
</dbReference>
<dbReference type="EMBL" id="JAIXMP010000011">
    <property type="protein sequence ID" value="KAI9265256.1"/>
    <property type="molecule type" value="Genomic_DNA"/>
</dbReference>
<feature type="compositionally biased region" description="Polar residues" evidence="1">
    <location>
        <begin position="1322"/>
        <end position="1335"/>
    </location>
</feature>
<accession>A0AAD5KGE8</accession>
<feature type="compositionally biased region" description="Low complexity" evidence="1">
    <location>
        <begin position="924"/>
        <end position="955"/>
    </location>
</feature>
<feature type="compositionally biased region" description="Low complexity" evidence="1">
    <location>
        <begin position="1301"/>
        <end position="1310"/>
    </location>
</feature>
<dbReference type="PROSITE" id="PS50003">
    <property type="entry name" value="PH_DOMAIN"/>
    <property type="match status" value="1"/>
</dbReference>
<feature type="compositionally biased region" description="Low complexity" evidence="1">
    <location>
        <begin position="1465"/>
        <end position="1476"/>
    </location>
</feature>
<dbReference type="Pfam" id="PF13516">
    <property type="entry name" value="LRR_6"/>
    <property type="match status" value="2"/>
</dbReference>
<feature type="region of interest" description="Disordered" evidence="1">
    <location>
        <begin position="897"/>
        <end position="962"/>
    </location>
</feature>
<reference evidence="3" key="2">
    <citation type="submission" date="2023-02" db="EMBL/GenBank/DDBJ databases">
        <authorList>
            <consortium name="DOE Joint Genome Institute"/>
            <person name="Mondo S.J."/>
            <person name="Chang Y."/>
            <person name="Wang Y."/>
            <person name="Ahrendt S."/>
            <person name="Andreopoulos W."/>
            <person name="Barry K."/>
            <person name="Beard J."/>
            <person name="Benny G.L."/>
            <person name="Blankenship S."/>
            <person name="Bonito G."/>
            <person name="Cuomo C."/>
            <person name="Desiro A."/>
            <person name="Gervers K.A."/>
            <person name="Hundley H."/>
            <person name="Kuo A."/>
            <person name="LaButti K."/>
            <person name="Lang B.F."/>
            <person name="Lipzen A."/>
            <person name="O'Donnell K."/>
            <person name="Pangilinan J."/>
            <person name="Reynolds N."/>
            <person name="Sandor L."/>
            <person name="Smith M.W."/>
            <person name="Tsang A."/>
            <person name="Grigoriev I.V."/>
            <person name="Stajich J.E."/>
            <person name="Spatafora J.W."/>
        </authorList>
    </citation>
    <scope>NUCLEOTIDE SEQUENCE</scope>
    <source>
        <strain evidence="3">RSA 2281</strain>
    </source>
</reference>
<dbReference type="InterPro" id="IPR057334">
    <property type="entry name" value="PH_2nd_LRR"/>
</dbReference>
<comment type="caution">
    <text evidence="3">The sequence shown here is derived from an EMBL/GenBank/DDBJ whole genome shotgun (WGS) entry which is preliminary data.</text>
</comment>
<feature type="region of interest" description="Disordered" evidence="1">
    <location>
        <begin position="241"/>
        <end position="269"/>
    </location>
</feature>
<feature type="compositionally biased region" description="Low complexity" evidence="1">
    <location>
        <begin position="1435"/>
        <end position="1453"/>
    </location>
</feature>
<dbReference type="PANTHER" id="PTHR24112">
    <property type="entry name" value="LEUCINE-RICH REPEAT, ISOFORM F-RELATED"/>
    <property type="match status" value="1"/>
</dbReference>
<dbReference type="InterPro" id="IPR032675">
    <property type="entry name" value="LRR_dom_sf"/>
</dbReference>
<keyword evidence="4" id="KW-1185">Reference proteome</keyword>
<dbReference type="SMART" id="SM00233">
    <property type="entry name" value="PH"/>
    <property type="match status" value="1"/>
</dbReference>
<feature type="region of interest" description="Disordered" evidence="1">
    <location>
        <begin position="1215"/>
        <end position="1236"/>
    </location>
</feature>
<organism evidence="3 4">
    <name type="scientific">Phascolomyces articulosus</name>
    <dbReference type="NCBI Taxonomy" id="60185"/>
    <lineage>
        <taxon>Eukaryota</taxon>
        <taxon>Fungi</taxon>
        <taxon>Fungi incertae sedis</taxon>
        <taxon>Mucoromycota</taxon>
        <taxon>Mucoromycotina</taxon>
        <taxon>Mucoromycetes</taxon>
        <taxon>Mucorales</taxon>
        <taxon>Lichtheimiaceae</taxon>
        <taxon>Phascolomyces</taxon>
    </lineage>
</organism>
<dbReference type="InterPro" id="IPR001849">
    <property type="entry name" value="PH_domain"/>
</dbReference>
<feature type="compositionally biased region" description="Low complexity" evidence="1">
    <location>
        <begin position="241"/>
        <end position="254"/>
    </location>
</feature>
<dbReference type="Gene3D" id="2.30.29.30">
    <property type="entry name" value="Pleckstrin-homology domain (PH domain)/Phosphotyrosine-binding domain (PTB)"/>
    <property type="match status" value="1"/>
</dbReference>
<dbReference type="Proteomes" id="UP001209540">
    <property type="component" value="Unassembled WGS sequence"/>
</dbReference>
<reference evidence="3" key="1">
    <citation type="journal article" date="2022" name="IScience">
        <title>Evolution of zygomycete secretomes and the origins of terrestrial fungal ecologies.</title>
        <authorList>
            <person name="Chang Y."/>
            <person name="Wang Y."/>
            <person name="Mondo S."/>
            <person name="Ahrendt S."/>
            <person name="Andreopoulos W."/>
            <person name="Barry K."/>
            <person name="Beard J."/>
            <person name="Benny G.L."/>
            <person name="Blankenship S."/>
            <person name="Bonito G."/>
            <person name="Cuomo C."/>
            <person name="Desiro A."/>
            <person name="Gervers K.A."/>
            <person name="Hundley H."/>
            <person name="Kuo A."/>
            <person name="LaButti K."/>
            <person name="Lang B.F."/>
            <person name="Lipzen A."/>
            <person name="O'Donnell K."/>
            <person name="Pangilinan J."/>
            <person name="Reynolds N."/>
            <person name="Sandor L."/>
            <person name="Smith M.E."/>
            <person name="Tsang A."/>
            <person name="Grigoriev I.V."/>
            <person name="Stajich J.E."/>
            <person name="Spatafora J.W."/>
        </authorList>
    </citation>
    <scope>NUCLEOTIDE SEQUENCE</scope>
    <source>
        <strain evidence="3">RSA 2281</strain>
    </source>
</reference>
<gene>
    <name evidence="3" type="ORF">BDA99DRAFT_571529</name>
</gene>
<dbReference type="InterPro" id="IPR001611">
    <property type="entry name" value="Leu-rich_rpt"/>
</dbReference>
<evidence type="ECO:0000313" key="3">
    <source>
        <dbReference type="EMBL" id="KAI9265256.1"/>
    </source>
</evidence>
<evidence type="ECO:0000313" key="4">
    <source>
        <dbReference type="Proteomes" id="UP001209540"/>
    </source>
</evidence>